<keyword evidence="2" id="KW-0732">Signal</keyword>
<dbReference type="EMBL" id="JALJOQ010000001">
    <property type="protein sequence ID" value="KAK9815204.1"/>
    <property type="molecule type" value="Genomic_DNA"/>
</dbReference>
<comment type="caution">
    <text evidence="4">The sequence shown here is derived from an EMBL/GenBank/DDBJ whole genome shotgun (WGS) entry which is preliminary data.</text>
</comment>
<feature type="compositionally biased region" description="Polar residues" evidence="1">
    <location>
        <begin position="80"/>
        <end position="94"/>
    </location>
</feature>
<evidence type="ECO:0000313" key="5">
    <source>
        <dbReference type="Proteomes" id="UP001465755"/>
    </source>
</evidence>
<keyword evidence="5" id="KW-1185">Reference proteome</keyword>
<dbReference type="AlphaFoldDB" id="A0AAW1Q4S2"/>
<gene>
    <name evidence="4" type="ORF">WJX73_010901</name>
</gene>
<evidence type="ECO:0000313" key="4">
    <source>
        <dbReference type="EMBL" id="KAK9815204.1"/>
    </source>
</evidence>
<dbReference type="Gene3D" id="3.40.50.11350">
    <property type="match status" value="1"/>
</dbReference>
<sequence>MCAALDQHFACLRLRLSLTLLLLAICLVQAASEPRINRHNRATSAGRRSHLDHSELALNIRLAERTHHHRDPKTSKAEDSFQTEQHGTDTSAIEQESRPVPSWDGGEFWMHDNKRTLYFEPIAGLGNRLRGLASAIIVAKEFNVGFRLIWRAEPVCEGCHQLYQPFVSSWEDLFVEPPIRRADNFPGSNMTIFSENSHLVPKHGGRGHPPDNCTIHWVESYDELVHVMETGWEMVQGEEVVCAKGTSWLTRRGEYDAAPFFFKLRPSVMVQQQVDDFKASVRWDLSQWICAHIRRTDLRIFNESGIPTNAGSLISVSNYTDRLRELRDAGAPDKLVRIFVASDDPSAEDEVASGFPEGVVLSASKADSVYTRGSVAGIQAALTDIILLSSCPVLVGTFYSSYSETAKLLGGGYYVQVGGHLLASAKVHKFGDVARDA</sequence>
<dbReference type="Proteomes" id="UP001465755">
    <property type="component" value="Unassembled WGS sequence"/>
</dbReference>
<organism evidence="4 5">
    <name type="scientific">Symbiochloris irregularis</name>
    <dbReference type="NCBI Taxonomy" id="706552"/>
    <lineage>
        <taxon>Eukaryota</taxon>
        <taxon>Viridiplantae</taxon>
        <taxon>Chlorophyta</taxon>
        <taxon>core chlorophytes</taxon>
        <taxon>Trebouxiophyceae</taxon>
        <taxon>Trebouxiales</taxon>
        <taxon>Trebouxiaceae</taxon>
        <taxon>Symbiochloris</taxon>
    </lineage>
</organism>
<reference evidence="4 5" key="1">
    <citation type="journal article" date="2024" name="Nat. Commun.">
        <title>Phylogenomics reveals the evolutionary origins of lichenization in chlorophyte algae.</title>
        <authorList>
            <person name="Puginier C."/>
            <person name="Libourel C."/>
            <person name="Otte J."/>
            <person name="Skaloud P."/>
            <person name="Haon M."/>
            <person name="Grisel S."/>
            <person name="Petersen M."/>
            <person name="Berrin J.G."/>
            <person name="Delaux P.M."/>
            <person name="Dal Grande F."/>
            <person name="Keller J."/>
        </authorList>
    </citation>
    <scope>NUCLEOTIDE SEQUENCE [LARGE SCALE GENOMIC DNA]</scope>
    <source>
        <strain evidence="4 5">SAG 2036</strain>
    </source>
</reference>
<proteinExistence type="predicted"/>
<accession>A0AAW1Q4S2</accession>
<feature type="chain" id="PRO_5043721606" description="Alpha-(1,6)-fucosyltransferase N- and catalytic domain-containing protein" evidence="2">
    <location>
        <begin position="31"/>
        <end position="437"/>
    </location>
</feature>
<feature type="domain" description="Alpha-(1,6)-fucosyltransferase N- and catalytic" evidence="3">
    <location>
        <begin position="264"/>
        <end position="400"/>
    </location>
</feature>
<feature type="signal peptide" evidence="2">
    <location>
        <begin position="1"/>
        <end position="30"/>
    </location>
</feature>
<evidence type="ECO:0000259" key="3">
    <source>
        <dbReference type="Pfam" id="PF19745"/>
    </source>
</evidence>
<dbReference type="InterPro" id="IPR045573">
    <property type="entry name" value="Fut8_N_cat"/>
</dbReference>
<name>A0AAW1Q4S2_9CHLO</name>
<protein>
    <recommendedName>
        <fullName evidence="3">Alpha-(1,6)-fucosyltransferase N- and catalytic domain-containing protein</fullName>
    </recommendedName>
</protein>
<evidence type="ECO:0000256" key="1">
    <source>
        <dbReference type="SAM" id="MobiDB-lite"/>
    </source>
</evidence>
<dbReference type="Pfam" id="PF19745">
    <property type="entry name" value="FUT8_N_cat"/>
    <property type="match status" value="1"/>
</dbReference>
<evidence type="ECO:0000256" key="2">
    <source>
        <dbReference type="SAM" id="SignalP"/>
    </source>
</evidence>
<feature type="region of interest" description="Disordered" evidence="1">
    <location>
        <begin position="67"/>
        <end position="99"/>
    </location>
</feature>